<comment type="caution">
    <text evidence="3">The sequence shown here is derived from an EMBL/GenBank/DDBJ whole genome shotgun (WGS) entry which is preliminary data.</text>
</comment>
<protein>
    <recommendedName>
        <fullName evidence="5">Secreted protein</fullName>
    </recommendedName>
</protein>
<feature type="signal peptide" evidence="2">
    <location>
        <begin position="1"/>
        <end position="17"/>
    </location>
</feature>
<keyword evidence="2" id="KW-0732">Signal</keyword>
<accession>A0AA39XR37</accession>
<evidence type="ECO:0000256" key="2">
    <source>
        <dbReference type="SAM" id="SignalP"/>
    </source>
</evidence>
<feature type="region of interest" description="Disordered" evidence="1">
    <location>
        <begin position="124"/>
        <end position="153"/>
    </location>
</feature>
<dbReference type="AlphaFoldDB" id="A0AA39XR37"/>
<keyword evidence="4" id="KW-1185">Reference proteome</keyword>
<evidence type="ECO:0000313" key="4">
    <source>
        <dbReference type="Proteomes" id="UP001174936"/>
    </source>
</evidence>
<evidence type="ECO:0008006" key="5">
    <source>
        <dbReference type="Google" id="ProtNLM"/>
    </source>
</evidence>
<feature type="compositionally biased region" description="Basic and acidic residues" evidence="1">
    <location>
        <begin position="135"/>
        <end position="153"/>
    </location>
</feature>
<name>A0AA39XR37_9PEZI</name>
<evidence type="ECO:0000256" key="1">
    <source>
        <dbReference type="SAM" id="MobiDB-lite"/>
    </source>
</evidence>
<reference evidence="3" key="1">
    <citation type="submission" date="2023-06" db="EMBL/GenBank/DDBJ databases">
        <title>Genome-scale phylogeny and comparative genomics of the fungal order Sordariales.</title>
        <authorList>
            <consortium name="Lawrence Berkeley National Laboratory"/>
            <person name="Hensen N."/>
            <person name="Bonometti L."/>
            <person name="Westerberg I."/>
            <person name="Brannstrom I.O."/>
            <person name="Guillou S."/>
            <person name="Cros-Aarteil S."/>
            <person name="Calhoun S."/>
            <person name="Haridas S."/>
            <person name="Kuo A."/>
            <person name="Mondo S."/>
            <person name="Pangilinan J."/>
            <person name="Riley R."/>
            <person name="Labutti K."/>
            <person name="Andreopoulos B."/>
            <person name="Lipzen A."/>
            <person name="Chen C."/>
            <person name="Yanf M."/>
            <person name="Daum C."/>
            <person name="Ng V."/>
            <person name="Clum A."/>
            <person name="Steindorff A."/>
            <person name="Ohm R."/>
            <person name="Martin F."/>
            <person name="Silar P."/>
            <person name="Natvig D."/>
            <person name="Lalanne C."/>
            <person name="Gautier V."/>
            <person name="Ament-Velasquez S.L."/>
            <person name="Kruys A."/>
            <person name="Hutchinson M.I."/>
            <person name="Powell A.J."/>
            <person name="Barry K."/>
            <person name="Miller A.N."/>
            <person name="Grigoriev I.V."/>
            <person name="Debuchy R."/>
            <person name="Gladieux P."/>
            <person name="Thoren M.H."/>
            <person name="Johannesson H."/>
        </authorList>
    </citation>
    <scope>NUCLEOTIDE SEQUENCE</scope>
    <source>
        <strain evidence="3">SMH2532-1</strain>
    </source>
</reference>
<feature type="chain" id="PRO_5041384296" description="Secreted protein" evidence="2">
    <location>
        <begin position="18"/>
        <end position="153"/>
    </location>
</feature>
<sequence length="153" mass="16170">MCLWSAAACYGALLMAAATTRGPGDSWLVGARSPLTRRLSRKGIGRSGCSAAHSGPTRFKGGVGRGGDSPFGASSLIHHPSGFGFISQSLPRCPSPPPSPSLVIVAPESAEVLRTFPKRNLGLRSTRPVSLQQSSDRRSETMEAESPRYEMCL</sequence>
<dbReference type="EMBL" id="JAULSV010000007">
    <property type="protein sequence ID" value="KAK0638672.1"/>
    <property type="molecule type" value="Genomic_DNA"/>
</dbReference>
<proteinExistence type="predicted"/>
<organism evidence="3 4">
    <name type="scientific">Cercophora newfieldiana</name>
    <dbReference type="NCBI Taxonomy" id="92897"/>
    <lineage>
        <taxon>Eukaryota</taxon>
        <taxon>Fungi</taxon>
        <taxon>Dikarya</taxon>
        <taxon>Ascomycota</taxon>
        <taxon>Pezizomycotina</taxon>
        <taxon>Sordariomycetes</taxon>
        <taxon>Sordariomycetidae</taxon>
        <taxon>Sordariales</taxon>
        <taxon>Lasiosphaeriaceae</taxon>
        <taxon>Cercophora</taxon>
    </lineage>
</organism>
<evidence type="ECO:0000313" key="3">
    <source>
        <dbReference type="EMBL" id="KAK0638672.1"/>
    </source>
</evidence>
<dbReference type="Proteomes" id="UP001174936">
    <property type="component" value="Unassembled WGS sequence"/>
</dbReference>
<gene>
    <name evidence="3" type="ORF">B0T16DRAFT_228562</name>
</gene>